<accession>M9M865</accession>
<dbReference type="Pfam" id="PF06961">
    <property type="entry name" value="DUF1294"/>
    <property type="match status" value="1"/>
</dbReference>
<feature type="transmembrane region" description="Helical" evidence="1">
    <location>
        <begin position="6"/>
        <end position="22"/>
    </location>
</feature>
<evidence type="ECO:0000313" key="2">
    <source>
        <dbReference type="EMBL" id="GAC44078.1"/>
    </source>
</evidence>
<dbReference type="RefSeq" id="WP_006287863.1">
    <property type="nucleotide sequence ID" value="NZ_BALG01000343.1"/>
</dbReference>
<feature type="transmembrane region" description="Helical" evidence="1">
    <location>
        <begin position="42"/>
        <end position="59"/>
    </location>
</feature>
<gene>
    <name evidence="2" type="ORF">PPOP_3481</name>
</gene>
<feature type="transmembrane region" description="Helical" evidence="1">
    <location>
        <begin position="71"/>
        <end position="89"/>
    </location>
</feature>
<name>M9M865_PAEPP</name>
<comment type="caution">
    <text evidence="2">The sequence shown here is derived from an EMBL/GenBank/DDBJ whole genome shotgun (WGS) entry which is preliminary data.</text>
</comment>
<organism evidence="2 3">
    <name type="scientific">Paenibacillus popilliae ATCC 14706</name>
    <dbReference type="NCBI Taxonomy" id="1212764"/>
    <lineage>
        <taxon>Bacteria</taxon>
        <taxon>Bacillati</taxon>
        <taxon>Bacillota</taxon>
        <taxon>Bacilli</taxon>
        <taxon>Bacillales</taxon>
        <taxon>Paenibacillaceae</taxon>
        <taxon>Paenibacillus</taxon>
    </lineage>
</organism>
<keyword evidence="3" id="KW-1185">Reference proteome</keyword>
<dbReference type="OrthoDB" id="1698854at2"/>
<keyword evidence="1" id="KW-0812">Transmembrane</keyword>
<evidence type="ECO:0000313" key="3">
    <source>
        <dbReference type="Proteomes" id="UP000029453"/>
    </source>
</evidence>
<sequence length="92" mass="10434">MDGTMLVFLYLLAVNIAGYQMMAVDKRRAIRHRRRIPERRLFLAAWLGGALGVLSGMYNQRHKTQHVSFTAGIPFILIVNIVVFGFICIKIG</sequence>
<keyword evidence="1" id="KW-1133">Transmembrane helix</keyword>
<reference evidence="2 3" key="1">
    <citation type="submission" date="2012-10" db="EMBL/GenBank/DDBJ databases">
        <title>Draft Genome Sequence of Paenibacillus popilliae ATCC 14706T.</title>
        <authorList>
            <person name="Iiyama K."/>
            <person name="Mori K."/>
            <person name="Mon H."/>
            <person name="Chieda Y."/>
            <person name="Lee J.M."/>
            <person name="Kusakabe T."/>
            <person name="Tashiro K."/>
            <person name="Asano S."/>
            <person name="Yasunaga-Aoki C."/>
            <person name="Shimizu S."/>
        </authorList>
    </citation>
    <scope>NUCLEOTIDE SEQUENCE [LARGE SCALE GENOMIC DNA]</scope>
    <source>
        <strain evidence="2 3">ATCC 14706</strain>
    </source>
</reference>
<proteinExistence type="predicted"/>
<evidence type="ECO:0000256" key="1">
    <source>
        <dbReference type="SAM" id="Phobius"/>
    </source>
</evidence>
<dbReference type="InterPro" id="IPR010718">
    <property type="entry name" value="DUF1294"/>
</dbReference>
<dbReference type="EMBL" id="BALG01000343">
    <property type="protein sequence ID" value="GAC44078.1"/>
    <property type="molecule type" value="Genomic_DNA"/>
</dbReference>
<protein>
    <submittedName>
        <fullName evidence="2">Predicted membrane protein</fullName>
    </submittedName>
</protein>
<keyword evidence="1" id="KW-0472">Membrane</keyword>
<dbReference type="AlphaFoldDB" id="M9M865"/>
<dbReference type="Proteomes" id="UP000029453">
    <property type="component" value="Unassembled WGS sequence"/>
</dbReference>